<dbReference type="EMBL" id="QXFT01000021">
    <property type="protein sequence ID" value="KAE9359230.1"/>
    <property type="molecule type" value="Genomic_DNA"/>
</dbReference>
<organism evidence="3 8">
    <name type="scientific">Phytophthora rubi</name>
    <dbReference type="NCBI Taxonomy" id="129364"/>
    <lineage>
        <taxon>Eukaryota</taxon>
        <taxon>Sar</taxon>
        <taxon>Stramenopiles</taxon>
        <taxon>Oomycota</taxon>
        <taxon>Peronosporomycetes</taxon>
        <taxon>Peronosporales</taxon>
        <taxon>Peronosporaceae</taxon>
        <taxon>Phytophthora</taxon>
    </lineage>
</organism>
<evidence type="ECO:0000313" key="8">
    <source>
        <dbReference type="Proteomes" id="UP000435112"/>
    </source>
</evidence>
<feature type="coiled-coil region" evidence="1">
    <location>
        <begin position="119"/>
        <end position="146"/>
    </location>
</feature>
<dbReference type="OrthoDB" id="71895at2759"/>
<accession>A0A6A3P2N1</accession>
<evidence type="ECO:0000313" key="3">
    <source>
        <dbReference type="EMBL" id="KAE9047906.1"/>
    </source>
</evidence>
<proteinExistence type="predicted"/>
<comment type="caution">
    <text evidence="3">The sequence shown here is derived from an EMBL/GenBank/DDBJ whole genome shotgun (WGS) entry which is preliminary data.</text>
</comment>
<reference evidence="6 8" key="1">
    <citation type="submission" date="2018-09" db="EMBL/GenBank/DDBJ databases">
        <title>Genomic investigation of the strawberry pathogen Phytophthora fragariae indicates pathogenicity is determined by transcriptional variation in three key races.</title>
        <authorList>
            <person name="Adams T.M."/>
            <person name="Armitage A.D."/>
            <person name="Sobczyk M.K."/>
            <person name="Bates H.J."/>
            <person name="Dunwell J.M."/>
            <person name="Nellist C.F."/>
            <person name="Harrison R.J."/>
        </authorList>
    </citation>
    <scope>NUCLEOTIDE SEQUENCE [LARGE SCALE GENOMIC DNA]</scope>
    <source>
        <strain evidence="4 6">SCRP249</strain>
        <strain evidence="3 8">SCRP324</strain>
        <strain evidence="5 7">SCRP333</strain>
    </source>
</reference>
<evidence type="ECO:0000313" key="6">
    <source>
        <dbReference type="Proteomes" id="UP000429607"/>
    </source>
</evidence>
<protein>
    <submittedName>
        <fullName evidence="3">Uncharacterized protein</fullName>
    </submittedName>
</protein>
<evidence type="ECO:0000313" key="5">
    <source>
        <dbReference type="EMBL" id="KAE9359230.1"/>
    </source>
</evidence>
<dbReference type="Proteomes" id="UP000429607">
    <property type="component" value="Unassembled WGS sequence"/>
</dbReference>
<dbReference type="AlphaFoldDB" id="A0A6A3P2N1"/>
<feature type="region of interest" description="Disordered" evidence="2">
    <location>
        <begin position="1"/>
        <end position="22"/>
    </location>
</feature>
<evidence type="ECO:0000256" key="2">
    <source>
        <dbReference type="SAM" id="MobiDB-lite"/>
    </source>
</evidence>
<evidence type="ECO:0000256" key="1">
    <source>
        <dbReference type="SAM" id="Coils"/>
    </source>
</evidence>
<name>A0A6A3P2N1_9STRA</name>
<dbReference type="Proteomes" id="UP000434957">
    <property type="component" value="Unassembled WGS sequence"/>
</dbReference>
<evidence type="ECO:0000313" key="7">
    <source>
        <dbReference type="Proteomes" id="UP000434957"/>
    </source>
</evidence>
<dbReference type="Proteomes" id="UP000435112">
    <property type="component" value="Unassembled WGS sequence"/>
</dbReference>
<keyword evidence="7" id="KW-1185">Reference proteome</keyword>
<evidence type="ECO:0000313" key="4">
    <source>
        <dbReference type="EMBL" id="KAE9052322.1"/>
    </source>
</evidence>
<gene>
    <name evidence="4" type="ORF">PR001_g636</name>
    <name evidence="3" type="ORF">PR002_g774</name>
    <name evidence="5" type="ORF">PR003_g883</name>
</gene>
<feature type="region of interest" description="Disordered" evidence="2">
    <location>
        <begin position="155"/>
        <end position="177"/>
    </location>
</feature>
<dbReference type="EMBL" id="QXFU01000019">
    <property type="protein sequence ID" value="KAE9047906.1"/>
    <property type="molecule type" value="Genomic_DNA"/>
</dbReference>
<keyword evidence="1" id="KW-0175">Coiled coil</keyword>
<dbReference type="EMBL" id="QXFV01000016">
    <property type="protein sequence ID" value="KAE9052322.1"/>
    <property type="molecule type" value="Genomic_DNA"/>
</dbReference>
<feature type="region of interest" description="Disordered" evidence="2">
    <location>
        <begin position="269"/>
        <end position="294"/>
    </location>
</feature>
<sequence length="321" mass="35847">MTHPWYIDPRDESSQSVDDDDFNTVAPIDEDELDAHQQVLGMATAIEQLTRDFARQQEELASAYKKLQQYALQEQSGEGPKAMQNARPGSRDDNGHCGCTHAVELEELKKLLDVKDLALVEALQQRNEHRVELEKADALIAELRSLHLDTTGGRIPQVAWKSNPPPAPGASSASTFNRSARTAVTSIQYSQANVGIRTPMTQAATAALLGCPGAIDVPRDQRFDTESSYKLRKETGDAFWRKQYKEAVRMRKSPPTLGQQTAVITQHNSAQPSLKIFSSPDNRKKKTDQLRDETVPSSRYIGISSRQNNIIKEQHRMLAKE</sequence>